<feature type="transmembrane region" description="Helical" evidence="2">
    <location>
        <begin position="6"/>
        <end position="31"/>
    </location>
</feature>
<evidence type="ECO:0000256" key="2">
    <source>
        <dbReference type="SAM" id="Phobius"/>
    </source>
</evidence>
<comment type="caution">
    <text evidence="3">The sequence shown here is derived from an EMBL/GenBank/DDBJ whole genome shotgun (WGS) entry which is preliminary data.</text>
</comment>
<protein>
    <submittedName>
        <fullName evidence="3">Uncharacterized protein</fullName>
    </submittedName>
</protein>
<keyword evidence="2" id="KW-1133">Transmembrane helix</keyword>
<accession>A0ABW6VJ86</accession>
<keyword evidence="2" id="KW-0472">Membrane</keyword>
<name>A0ABW6VJ86_MICFU</name>
<proteinExistence type="predicted"/>
<sequence>MTEHDLYLVFAAVVTAGVAMFTLGALAALAYRRQGRPPRILRALLLGCFKRRARLIDEHRREIARLRAERDDAHGIVSHQQAQIGTMSNTIGHLRKLVAKRDERAVAAEHRERLALEYAEMLRAGCYGLARSWERLGPAIALPMATVELLGLLQQLGSPMAESRSGS</sequence>
<dbReference type="Proteomes" id="UP001602119">
    <property type="component" value="Unassembled WGS sequence"/>
</dbReference>
<keyword evidence="2" id="KW-0812">Transmembrane</keyword>
<keyword evidence="4" id="KW-1185">Reference proteome</keyword>
<reference evidence="3 4" key="1">
    <citation type="submission" date="2024-10" db="EMBL/GenBank/DDBJ databases">
        <title>The Natural Products Discovery Center: Release of the First 8490 Sequenced Strains for Exploring Actinobacteria Biosynthetic Diversity.</title>
        <authorList>
            <person name="Kalkreuter E."/>
            <person name="Kautsar S.A."/>
            <person name="Yang D."/>
            <person name="Bader C.D."/>
            <person name="Teijaro C.N."/>
            <person name="Fluegel L."/>
            <person name="Davis C.M."/>
            <person name="Simpson J.R."/>
            <person name="Lauterbach L."/>
            <person name="Steele A.D."/>
            <person name="Gui C."/>
            <person name="Meng S."/>
            <person name="Li G."/>
            <person name="Viehrig K."/>
            <person name="Ye F."/>
            <person name="Su P."/>
            <person name="Kiefer A.F."/>
            <person name="Nichols A."/>
            <person name="Cepeda A.J."/>
            <person name="Yan W."/>
            <person name="Fan B."/>
            <person name="Jiang Y."/>
            <person name="Adhikari A."/>
            <person name="Zheng C.-J."/>
            <person name="Schuster L."/>
            <person name="Cowan T.M."/>
            <person name="Smanski M.J."/>
            <person name="Chevrette M.G."/>
            <person name="De Carvalho L.P.S."/>
            <person name="Shen B."/>
        </authorList>
    </citation>
    <scope>NUCLEOTIDE SEQUENCE [LARGE SCALE GENOMIC DNA]</scope>
    <source>
        <strain evidence="3 4">NPDC001281</strain>
    </source>
</reference>
<keyword evidence="1" id="KW-0175">Coiled coil</keyword>
<evidence type="ECO:0000313" key="3">
    <source>
        <dbReference type="EMBL" id="MFF4779429.1"/>
    </source>
</evidence>
<feature type="coiled-coil region" evidence="1">
    <location>
        <begin position="49"/>
        <end position="76"/>
    </location>
</feature>
<dbReference type="RefSeq" id="WP_387348197.1">
    <property type="nucleotide sequence ID" value="NZ_JBIAXI010000049.1"/>
</dbReference>
<organism evidence="3 4">
    <name type="scientific">Microtetraspora fusca</name>
    <dbReference type="NCBI Taxonomy" id="1997"/>
    <lineage>
        <taxon>Bacteria</taxon>
        <taxon>Bacillati</taxon>
        <taxon>Actinomycetota</taxon>
        <taxon>Actinomycetes</taxon>
        <taxon>Streptosporangiales</taxon>
        <taxon>Streptosporangiaceae</taxon>
        <taxon>Microtetraspora</taxon>
    </lineage>
</organism>
<dbReference type="EMBL" id="JBIAXI010000049">
    <property type="protein sequence ID" value="MFF4779429.1"/>
    <property type="molecule type" value="Genomic_DNA"/>
</dbReference>
<evidence type="ECO:0000313" key="4">
    <source>
        <dbReference type="Proteomes" id="UP001602119"/>
    </source>
</evidence>
<evidence type="ECO:0000256" key="1">
    <source>
        <dbReference type="SAM" id="Coils"/>
    </source>
</evidence>
<gene>
    <name evidence="3" type="ORF">ACFY05_42100</name>
</gene>